<evidence type="ECO:0000259" key="10">
    <source>
        <dbReference type="Pfam" id="PF00384"/>
    </source>
</evidence>
<dbReference type="InterPro" id="IPR009010">
    <property type="entry name" value="Asp_de-COase-like_dom_sf"/>
</dbReference>
<dbReference type="PANTHER" id="PTHR43105">
    <property type="entry name" value="RESPIRATORY NITRATE REDUCTASE"/>
    <property type="match status" value="1"/>
</dbReference>
<dbReference type="EMBL" id="PRLP01000109">
    <property type="protein sequence ID" value="PPC75090.1"/>
    <property type="molecule type" value="Genomic_DNA"/>
</dbReference>
<dbReference type="GO" id="GO:0016020">
    <property type="term" value="C:membrane"/>
    <property type="evidence" value="ECO:0007669"/>
    <property type="project" value="TreeGrafter"/>
</dbReference>
<dbReference type="Proteomes" id="UP000238196">
    <property type="component" value="Unassembled WGS sequence"/>
</dbReference>
<dbReference type="SUPFAM" id="SSF53706">
    <property type="entry name" value="Formate dehydrogenase/DMSO reductase, domains 1-3"/>
    <property type="match status" value="1"/>
</dbReference>
<dbReference type="GO" id="GO:0008863">
    <property type="term" value="F:formate dehydrogenase (NAD+) activity"/>
    <property type="evidence" value="ECO:0007669"/>
    <property type="project" value="InterPro"/>
</dbReference>
<dbReference type="GO" id="GO:0045333">
    <property type="term" value="P:cellular respiration"/>
    <property type="evidence" value="ECO:0007669"/>
    <property type="project" value="UniProtKB-ARBA"/>
</dbReference>
<organism evidence="12 13">
    <name type="scientific">Proteobacteria bacterium 228</name>
    <dbReference type="NCBI Taxonomy" id="2083153"/>
    <lineage>
        <taxon>Bacteria</taxon>
        <taxon>Pseudomonadati</taxon>
        <taxon>Pseudomonadota</taxon>
    </lineage>
</organism>
<dbReference type="InterPro" id="IPR050123">
    <property type="entry name" value="Prok_molybdopt-oxidoreductase"/>
</dbReference>
<gene>
    <name evidence="12" type="ORF">C4K68_22255</name>
</gene>
<protein>
    <submittedName>
        <fullName evidence="12">CbbBc protein</fullName>
    </submittedName>
</protein>
<dbReference type="PIRSF" id="PIRSF000144">
    <property type="entry name" value="CbbBc"/>
    <property type="match status" value="1"/>
</dbReference>
<keyword evidence="4" id="KW-0004">4Fe-4S</keyword>
<evidence type="ECO:0000256" key="9">
    <source>
        <dbReference type="ARBA" id="ARBA00023014"/>
    </source>
</evidence>
<dbReference type="NCBIfam" id="TIGR01701">
    <property type="entry name" value="Fdhalpha-like"/>
    <property type="match status" value="1"/>
</dbReference>
<dbReference type="CDD" id="cd02787">
    <property type="entry name" value="MopB_CT_ydeP"/>
    <property type="match status" value="1"/>
</dbReference>
<evidence type="ECO:0000313" key="12">
    <source>
        <dbReference type="EMBL" id="PPC75090.1"/>
    </source>
</evidence>
<proteinExistence type="inferred from homology"/>
<keyword evidence="8" id="KW-0408">Iron</keyword>
<dbReference type="CDD" id="cd02767">
    <property type="entry name" value="MopB_ydeP"/>
    <property type="match status" value="1"/>
</dbReference>
<feature type="domain" description="Molybdopterin oxidoreductase" evidence="10">
    <location>
        <begin position="123"/>
        <end position="503"/>
    </location>
</feature>
<evidence type="ECO:0000256" key="8">
    <source>
        <dbReference type="ARBA" id="ARBA00023004"/>
    </source>
</evidence>
<accession>A0A2S5KK24</accession>
<comment type="caution">
    <text evidence="12">The sequence shown here is derived from an EMBL/GenBank/DDBJ whole genome shotgun (WGS) entry which is preliminary data.</text>
</comment>
<dbReference type="GO" id="GO:0043546">
    <property type="term" value="F:molybdopterin cofactor binding"/>
    <property type="evidence" value="ECO:0007669"/>
    <property type="project" value="InterPro"/>
</dbReference>
<dbReference type="InterPro" id="IPR006656">
    <property type="entry name" value="Mopterin_OxRdtase"/>
</dbReference>
<dbReference type="AlphaFoldDB" id="A0A2S5KK24"/>
<dbReference type="InterPro" id="IPR006657">
    <property type="entry name" value="MoPterin_dinucl-bd_dom"/>
</dbReference>
<dbReference type="OrthoDB" id="5287431at2"/>
<evidence type="ECO:0000256" key="7">
    <source>
        <dbReference type="ARBA" id="ARBA00023002"/>
    </source>
</evidence>
<dbReference type="InterPro" id="IPR037951">
    <property type="entry name" value="MopB_CT_YdeP"/>
</dbReference>
<dbReference type="Pfam" id="PF01568">
    <property type="entry name" value="Molydop_binding"/>
    <property type="match status" value="1"/>
</dbReference>
<dbReference type="GO" id="GO:1990204">
    <property type="term" value="C:oxidoreductase complex"/>
    <property type="evidence" value="ECO:0007669"/>
    <property type="project" value="UniProtKB-ARBA"/>
</dbReference>
<sequence>MNQSKSVQAPSASSPIETYYHPYQGSAGGWGALKATTRHWLQSRNSTRNVKTMLKTNQPHGFDCPGCAWGEKHDPSMIRFCENGAKAVNWEATSKRVDAAFFARYSVSWLYQQSDYFLEYQGRLTEPMRYDPVSDHYLPISWNDAFALIADTLKGLNHPDQAEFYTSGRASNEAAFLYQLFARAYGTNNFPDCSNMCHEASGYGLTSSIGVGKGTVEIDDFELADAVFVFGQNPGTNHPRMLDTLREVIKRGAQVVCFNNLKERGLERFTHPQNPVEMLSNGYTRMNTAYYTPKIGGDMAAVRGMVKVLIELEEAAQLRGEALFDHAFIAEHTDGMAAYLAEVAATPWQHIVEQSGLSREEITAAAQVYAQADRVICTWAMGVTQHRHSVPTVHEIVNLLLLRGNIGKPGAGACPVRGHSNVQGDRTMGINERPSETFLSNLERRFDIKVPRHHGHATVETIQAMLEGSSKVFIGLGGNFAAATPDTTLTEEALRRCELTVQISTKLNRSHLVTGKQALILPCMGRTDIDMQASGPQRVTVEDSFSMVHASGGVLEPLSAEIRSEPAIIAAMAEATLGKQPVDWSALAADYDRIRDLIADVIPGFSEFNRKIDQPGGFYLGNSARERQWKTPTSKAIAHCHSLPAHILPEEVASQLNSQTLIMQTLRSHDQYNTTIYGLNDRYRGIKGERKVVFINPTDLERLGLHAGQEVSIRSLWGDDIQRQVEGFKLVPYDIPAGNVAAYYPETNPLVPLNSVGDFSRTPTSKSIAVILTAHQSMRIA</sequence>
<dbReference type="InterPro" id="IPR041953">
    <property type="entry name" value="YdeP_MopB"/>
</dbReference>
<dbReference type="PANTHER" id="PTHR43105:SF4">
    <property type="entry name" value="PROTEIN YDEP"/>
    <property type="match status" value="1"/>
</dbReference>
<dbReference type="GO" id="GO:0030151">
    <property type="term" value="F:molybdenum ion binding"/>
    <property type="evidence" value="ECO:0007669"/>
    <property type="project" value="InterPro"/>
</dbReference>
<dbReference type="SUPFAM" id="SSF50692">
    <property type="entry name" value="ADC-like"/>
    <property type="match status" value="1"/>
</dbReference>
<keyword evidence="6" id="KW-0479">Metal-binding</keyword>
<dbReference type="GO" id="GO:0051539">
    <property type="term" value="F:4 iron, 4 sulfur cluster binding"/>
    <property type="evidence" value="ECO:0007669"/>
    <property type="project" value="UniProtKB-KW"/>
</dbReference>
<evidence type="ECO:0000256" key="3">
    <source>
        <dbReference type="ARBA" id="ARBA00010312"/>
    </source>
</evidence>
<keyword evidence="7" id="KW-0560">Oxidoreductase</keyword>
<feature type="domain" description="Molybdopterin dinucleotide-binding" evidence="11">
    <location>
        <begin position="661"/>
        <end position="767"/>
    </location>
</feature>
<dbReference type="InterPro" id="IPR010046">
    <property type="entry name" value="Mopterin_OxRdtse_a_bac"/>
</dbReference>
<dbReference type="Gene3D" id="3.40.228.10">
    <property type="entry name" value="Dimethylsulfoxide Reductase, domain 2"/>
    <property type="match status" value="1"/>
</dbReference>
<evidence type="ECO:0000256" key="4">
    <source>
        <dbReference type="ARBA" id="ARBA00022485"/>
    </source>
</evidence>
<name>A0A2S5KK24_9PROT</name>
<evidence type="ECO:0000259" key="11">
    <source>
        <dbReference type="Pfam" id="PF01568"/>
    </source>
</evidence>
<keyword evidence="5" id="KW-0500">Molybdenum</keyword>
<evidence type="ECO:0000256" key="6">
    <source>
        <dbReference type="ARBA" id="ARBA00022723"/>
    </source>
</evidence>
<evidence type="ECO:0000313" key="13">
    <source>
        <dbReference type="Proteomes" id="UP000238196"/>
    </source>
</evidence>
<evidence type="ECO:0000256" key="1">
    <source>
        <dbReference type="ARBA" id="ARBA00001942"/>
    </source>
</evidence>
<comment type="cofactor">
    <cofactor evidence="1">
        <name>Mo-bis(molybdopterin guanine dinucleotide)</name>
        <dbReference type="ChEBI" id="CHEBI:60539"/>
    </cofactor>
</comment>
<reference evidence="12 13" key="1">
    <citation type="submission" date="2018-02" db="EMBL/GenBank/DDBJ databases">
        <title>novel marine gammaproteobacteria from coastal saline agro ecosystem.</title>
        <authorList>
            <person name="Krishnan R."/>
            <person name="Ramesh Kumar N."/>
        </authorList>
    </citation>
    <scope>NUCLEOTIDE SEQUENCE [LARGE SCALE GENOMIC DNA]</scope>
    <source>
        <strain evidence="12 13">228</strain>
    </source>
</reference>
<evidence type="ECO:0000256" key="5">
    <source>
        <dbReference type="ARBA" id="ARBA00022505"/>
    </source>
</evidence>
<comment type="similarity">
    <text evidence="3">Belongs to the prokaryotic molybdopterin-containing oxidoreductase family.</text>
</comment>
<evidence type="ECO:0000256" key="2">
    <source>
        <dbReference type="ARBA" id="ARBA00001966"/>
    </source>
</evidence>
<comment type="cofactor">
    <cofactor evidence="2">
        <name>[4Fe-4S] cluster</name>
        <dbReference type="ChEBI" id="CHEBI:49883"/>
    </cofactor>
</comment>
<dbReference type="Gene3D" id="3.40.50.740">
    <property type="match status" value="1"/>
</dbReference>
<keyword evidence="9" id="KW-0411">Iron-sulfur</keyword>
<dbReference type="Pfam" id="PF00384">
    <property type="entry name" value="Molybdopterin"/>
    <property type="match status" value="1"/>
</dbReference>